<reference evidence="2 3" key="1">
    <citation type="journal article" date="2018" name="BMC Genomics">
        <title>Comparative genome analyses reveal sequence features reflecting distinct modes of host-adaptation between dicot and monocot powdery mildew.</title>
        <authorList>
            <person name="Wu Y."/>
            <person name="Ma X."/>
            <person name="Pan Z."/>
            <person name="Kale S.D."/>
            <person name="Song Y."/>
            <person name="King H."/>
            <person name="Zhang Q."/>
            <person name="Presley C."/>
            <person name="Deng X."/>
            <person name="Wei C.I."/>
            <person name="Xiao S."/>
        </authorList>
    </citation>
    <scope>NUCLEOTIDE SEQUENCE [LARGE SCALE GENOMIC DNA]</scope>
    <source>
        <strain evidence="2">UMSG1</strain>
    </source>
</reference>
<organism evidence="2 3">
    <name type="scientific">Golovinomyces cichoracearum</name>
    <dbReference type="NCBI Taxonomy" id="62708"/>
    <lineage>
        <taxon>Eukaryota</taxon>
        <taxon>Fungi</taxon>
        <taxon>Dikarya</taxon>
        <taxon>Ascomycota</taxon>
        <taxon>Pezizomycotina</taxon>
        <taxon>Leotiomycetes</taxon>
        <taxon>Erysiphales</taxon>
        <taxon>Erysiphaceae</taxon>
        <taxon>Golovinomyces</taxon>
    </lineage>
</organism>
<dbReference type="PANTHER" id="PTHR35910">
    <property type="entry name" value="2EXR DOMAIN-CONTAINING PROTEIN"/>
    <property type="match status" value="1"/>
</dbReference>
<accession>A0A420IIL0</accession>
<dbReference type="InterPro" id="IPR045518">
    <property type="entry name" value="2EXR"/>
</dbReference>
<name>A0A420IIL0_9PEZI</name>
<comment type="caution">
    <text evidence="2">The sequence shown here is derived from an EMBL/GenBank/DDBJ whole genome shotgun (WGS) entry which is preliminary data.</text>
</comment>
<dbReference type="Pfam" id="PF20150">
    <property type="entry name" value="2EXR"/>
    <property type="match status" value="1"/>
</dbReference>
<sequence>MKEDMFSQEAQIDPYLPVAGDATAGTCRQFTLFSQLPYELQMNIWKNSIPDPQIIRLKLEVDKSFHESDSFIRDGFDWDTDQISCTNSLKISAPFSKAPGLLGACRNSRAAILAVYKGVLKAKDETVIRFDPESDTIFLLPIQQGKPLCQCRDAGEGLPTAEYPSNNTRKSMLLGLGTQEIPKKHPQRSRDFSAIVGGIKKLIMVWGEFFCVHSADITWTLSNFSSLQELTLVTPVRKDAYCSSYLQAVGSPTIWCVEQISSHFASAEWLVKGLRNDMMCLDRFKYKLESRKSLFYRDWWKLPKIIRFGGCYIDWVEGKE</sequence>
<dbReference type="PANTHER" id="PTHR35910:SF6">
    <property type="entry name" value="2EXR DOMAIN-CONTAINING PROTEIN"/>
    <property type="match status" value="1"/>
</dbReference>
<evidence type="ECO:0000313" key="2">
    <source>
        <dbReference type="EMBL" id="RKF74380.1"/>
    </source>
</evidence>
<gene>
    <name evidence="2" type="ORF">GcM1_239008</name>
</gene>
<dbReference type="Proteomes" id="UP000285326">
    <property type="component" value="Unassembled WGS sequence"/>
</dbReference>
<evidence type="ECO:0000259" key="1">
    <source>
        <dbReference type="Pfam" id="PF20150"/>
    </source>
</evidence>
<feature type="domain" description="2EXR" evidence="1">
    <location>
        <begin position="30"/>
        <end position="137"/>
    </location>
</feature>
<proteinExistence type="predicted"/>
<dbReference type="EMBL" id="MCBS01023993">
    <property type="protein sequence ID" value="RKF74380.1"/>
    <property type="molecule type" value="Genomic_DNA"/>
</dbReference>
<dbReference type="AlphaFoldDB" id="A0A420IIL0"/>
<evidence type="ECO:0000313" key="3">
    <source>
        <dbReference type="Proteomes" id="UP000285326"/>
    </source>
</evidence>
<protein>
    <recommendedName>
        <fullName evidence="1">2EXR domain-containing protein</fullName>
    </recommendedName>
</protein>